<dbReference type="RefSeq" id="WP_009756114.1">
    <property type="nucleotide sequence ID" value="NZ_AMSI01000002.1"/>
</dbReference>
<gene>
    <name evidence="1" type="ORF">NA8A_04190</name>
</gene>
<comment type="caution">
    <text evidence="1">The sequence shown here is derived from an EMBL/GenBank/DDBJ whole genome shotgun (WGS) entry which is preliminary data.</text>
</comment>
<dbReference type="STRING" id="721133.SAMN05216176_101477"/>
<dbReference type="Proteomes" id="UP000007374">
    <property type="component" value="Unassembled WGS sequence"/>
</dbReference>
<organism evidence="1 2">
    <name type="scientific">Nitratireductor indicus C115</name>
    <dbReference type="NCBI Taxonomy" id="1231190"/>
    <lineage>
        <taxon>Bacteria</taxon>
        <taxon>Pseudomonadati</taxon>
        <taxon>Pseudomonadota</taxon>
        <taxon>Alphaproteobacteria</taxon>
        <taxon>Hyphomicrobiales</taxon>
        <taxon>Phyllobacteriaceae</taxon>
        <taxon>Nitratireductor</taxon>
    </lineage>
</organism>
<evidence type="ECO:0000313" key="2">
    <source>
        <dbReference type="Proteomes" id="UP000007374"/>
    </source>
</evidence>
<evidence type="ECO:0000313" key="1">
    <source>
        <dbReference type="EMBL" id="EKF43980.1"/>
    </source>
</evidence>
<accession>K2NXL7</accession>
<sequence>MPHPRTLIRNQALALLQQAAPVGWAVRKADGRPLPDIAECPCLVVAIPSEPVSRGAQRKRREPRLGINAYIAAAAGGDDLCDEASLWIEGVLDADPSLGGVCQDCTHVETAIAAFPGGELPVWELTLTYNLRVS</sequence>
<dbReference type="OrthoDB" id="8030027at2"/>
<proteinExistence type="predicted"/>
<dbReference type="PATRIC" id="fig|1231190.3.peg.876"/>
<keyword evidence="2" id="KW-1185">Reference proteome</keyword>
<protein>
    <submittedName>
        <fullName evidence="1">Uncharacterized protein</fullName>
    </submittedName>
</protein>
<reference evidence="1 2" key="1">
    <citation type="journal article" date="2012" name="J. Bacteriol.">
        <title>Genome Sequence of Nitratireductor indicus Type Strain C115.</title>
        <authorList>
            <person name="Lai Q."/>
            <person name="Li G."/>
            <person name="Yu Z."/>
            <person name="Shao Z."/>
        </authorList>
    </citation>
    <scope>NUCLEOTIDE SEQUENCE [LARGE SCALE GENOMIC DNA]</scope>
    <source>
        <strain evidence="1 2">C115</strain>
    </source>
</reference>
<dbReference type="AlphaFoldDB" id="K2NXL7"/>
<dbReference type="EMBL" id="AMSI01000002">
    <property type="protein sequence ID" value="EKF43980.1"/>
    <property type="molecule type" value="Genomic_DNA"/>
</dbReference>
<name>K2NXL7_9HYPH</name>